<name>A0A919MU70_9ACTN</name>
<dbReference type="EMBL" id="BOMV01000078">
    <property type="protein sequence ID" value="GIF00027.1"/>
    <property type="molecule type" value="Genomic_DNA"/>
</dbReference>
<proteinExistence type="predicted"/>
<accession>A0A919MU70</accession>
<reference evidence="2" key="1">
    <citation type="submission" date="2021-01" db="EMBL/GenBank/DDBJ databases">
        <title>Whole genome shotgun sequence of Actinoplanes rishiriensis NBRC 108556.</title>
        <authorList>
            <person name="Komaki H."/>
            <person name="Tamura T."/>
        </authorList>
    </citation>
    <scope>NUCLEOTIDE SEQUENCE</scope>
    <source>
        <strain evidence="2">NBRC 108556</strain>
    </source>
</reference>
<organism evidence="2 3">
    <name type="scientific">Paractinoplanes rishiriensis</name>
    <dbReference type="NCBI Taxonomy" id="1050105"/>
    <lineage>
        <taxon>Bacteria</taxon>
        <taxon>Bacillati</taxon>
        <taxon>Actinomycetota</taxon>
        <taxon>Actinomycetes</taxon>
        <taxon>Micromonosporales</taxon>
        <taxon>Micromonosporaceae</taxon>
        <taxon>Paractinoplanes</taxon>
    </lineage>
</organism>
<comment type="caution">
    <text evidence="2">The sequence shown here is derived from an EMBL/GenBank/DDBJ whole genome shotgun (WGS) entry which is preliminary data.</text>
</comment>
<evidence type="ECO:0000256" key="1">
    <source>
        <dbReference type="SAM" id="MobiDB-lite"/>
    </source>
</evidence>
<evidence type="ECO:0000313" key="2">
    <source>
        <dbReference type="EMBL" id="GIF00027.1"/>
    </source>
</evidence>
<dbReference type="AlphaFoldDB" id="A0A919MU70"/>
<keyword evidence="3" id="KW-1185">Reference proteome</keyword>
<protein>
    <submittedName>
        <fullName evidence="2">Uncharacterized protein</fullName>
    </submittedName>
</protein>
<sequence length="111" mass="11636">MTSIRAVGQIRNAVLQARVDTANQALSTDPVATKKFAEAFAGDQEDFTTAMTAYRASMPAARPGVVVPDLTVDPSRPRRIPAAGAGGRPVTASWRRPSAATRPGRPDPPGP</sequence>
<gene>
    <name evidence="2" type="ORF">Ari01nite_74910</name>
</gene>
<dbReference type="Proteomes" id="UP000636960">
    <property type="component" value="Unassembled WGS sequence"/>
</dbReference>
<evidence type="ECO:0000313" key="3">
    <source>
        <dbReference type="Proteomes" id="UP000636960"/>
    </source>
</evidence>
<feature type="region of interest" description="Disordered" evidence="1">
    <location>
        <begin position="68"/>
        <end position="111"/>
    </location>
</feature>